<evidence type="ECO:0000313" key="8">
    <source>
        <dbReference type="EMBL" id="KRG03613.1"/>
    </source>
</evidence>
<evidence type="ECO:0000256" key="4">
    <source>
        <dbReference type="ARBA" id="ARBA00022825"/>
    </source>
</evidence>
<name>A0A0Q9X6I1_DROMO</name>
<evidence type="ECO:0000259" key="7">
    <source>
        <dbReference type="PROSITE" id="PS50240"/>
    </source>
</evidence>
<keyword evidence="9" id="KW-1185">Reference proteome</keyword>
<evidence type="ECO:0000256" key="6">
    <source>
        <dbReference type="SAM" id="SignalP"/>
    </source>
</evidence>
<dbReference type="PANTHER" id="PTHR24276:SF98">
    <property type="entry name" value="FI18310P1-RELATED"/>
    <property type="match status" value="1"/>
</dbReference>
<dbReference type="SMART" id="SM00020">
    <property type="entry name" value="Tryp_SPc"/>
    <property type="match status" value="1"/>
</dbReference>
<dbReference type="Proteomes" id="UP000009192">
    <property type="component" value="Unassembled WGS sequence"/>
</dbReference>
<dbReference type="InParanoid" id="A0A0Q9X6I1"/>
<evidence type="ECO:0000256" key="2">
    <source>
        <dbReference type="ARBA" id="ARBA00022729"/>
    </source>
</evidence>
<dbReference type="InterPro" id="IPR009003">
    <property type="entry name" value="Peptidase_S1_PA"/>
</dbReference>
<dbReference type="PANTHER" id="PTHR24276">
    <property type="entry name" value="POLYSERASE-RELATED"/>
    <property type="match status" value="1"/>
</dbReference>
<organism evidence="8 9">
    <name type="scientific">Drosophila mojavensis</name>
    <name type="common">Fruit fly</name>
    <dbReference type="NCBI Taxonomy" id="7230"/>
    <lineage>
        <taxon>Eukaryota</taxon>
        <taxon>Metazoa</taxon>
        <taxon>Ecdysozoa</taxon>
        <taxon>Arthropoda</taxon>
        <taxon>Hexapoda</taxon>
        <taxon>Insecta</taxon>
        <taxon>Pterygota</taxon>
        <taxon>Neoptera</taxon>
        <taxon>Endopterygota</taxon>
        <taxon>Diptera</taxon>
        <taxon>Brachycera</taxon>
        <taxon>Muscomorpha</taxon>
        <taxon>Ephydroidea</taxon>
        <taxon>Drosophilidae</taxon>
        <taxon>Drosophila</taxon>
    </lineage>
</organism>
<feature type="chain" id="PRO_5006387571" description="Peptidase S1 domain-containing protein" evidence="6">
    <location>
        <begin position="25"/>
        <end position="285"/>
    </location>
</feature>
<evidence type="ECO:0000256" key="1">
    <source>
        <dbReference type="ARBA" id="ARBA00022670"/>
    </source>
</evidence>
<dbReference type="InterPro" id="IPR043504">
    <property type="entry name" value="Peptidase_S1_PA_chymotrypsin"/>
</dbReference>
<feature type="domain" description="Peptidase S1" evidence="7">
    <location>
        <begin position="30"/>
        <end position="256"/>
    </location>
</feature>
<keyword evidence="4" id="KW-0720">Serine protease</keyword>
<dbReference type="AlphaFoldDB" id="A0A0Q9X6I1"/>
<proteinExistence type="predicted"/>
<evidence type="ECO:0000256" key="3">
    <source>
        <dbReference type="ARBA" id="ARBA00022801"/>
    </source>
</evidence>
<feature type="signal peptide" evidence="6">
    <location>
        <begin position="1"/>
        <end position="24"/>
    </location>
</feature>
<evidence type="ECO:0000256" key="5">
    <source>
        <dbReference type="ARBA" id="ARBA00023157"/>
    </source>
</evidence>
<evidence type="ECO:0000313" key="9">
    <source>
        <dbReference type="Proteomes" id="UP000009192"/>
    </source>
</evidence>
<accession>A0A0Q9X6I1</accession>
<dbReference type="Pfam" id="PF00089">
    <property type="entry name" value="Trypsin"/>
    <property type="match status" value="1"/>
</dbReference>
<dbReference type="InterPro" id="IPR050430">
    <property type="entry name" value="Peptidase_S1"/>
</dbReference>
<keyword evidence="2 6" id="KW-0732">Signal</keyword>
<dbReference type="SUPFAM" id="SSF50494">
    <property type="entry name" value="Trypsin-like serine proteases"/>
    <property type="match status" value="1"/>
</dbReference>
<dbReference type="InterPro" id="IPR001254">
    <property type="entry name" value="Trypsin_dom"/>
</dbReference>
<dbReference type="OrthoDB" id="8189841at2759"/>
<protein>
    <recommendedName>
        <fullName evidence="7">Peptidase S1 domain-containing protein</fullName>
    </recommendedName>
</protein>
<dbReference type="Gene3D" id="2.40.10.10">
    <property type="entry name" value="Trypsin-like serine proteases"/>
    <property type="match status" value="1"/>
</dbReference>
<dbReference type="GO" id="GO:0006508">
    <property type="term" value="P:proteolysis"/>
    <property type="evidence" value="ECO:0007669"/>
    <property type="project" value="UniProtKB-KW"/>
</dbReference>
<dbReference type="SMR" id="A0A0Q9X6I1"/>
<dbReference type="KEGG" id="dmo:Dmoj_GI26722"/>
<sequence length="285" mass="32056">MAALVILLIRISLCLFLLLNGVEAGRQPRISGREDVSIKDVPYMGTLRKLQNESMSVGSGYICVATVIQNRVLITTACCIYRQTREDIVAVIGNTYMRGLSRTMKVLKIADWRWHGLYKYNEWAYDIALVFTSQDIIPVKGVIQYLPIAEGVFRPHTRCIFCSWGADTSTAVLRNAPYIALRWTTSKLECYKRSLAAGVMCTYDLARVDEINSFDLGGPLKCNNALAGVLLGNSSDEYMLFTDIYMFRKWINAAIYMHFNGIGALRSSCFQWHVAVAIAVYLIIS</sequence>
<keyword evidence="3" id="KW-0378">Hydrolase</keyword>
<reference evidence="8 9" key="1">
    <citation type="journal article" date="2007" name="Nature">
        <title>Evolution of genes and genomes on the Drosophila phylogeny.</title>
        <authorList>
            <consortium name="Drosophila 12 Genomes Consortium"/>
            <person name="Clark A.G."/>
            <person name="Eisen M.B."/>
            <person name="Smith D.R."/>
            <person name="Bergman C.M."/>
            <person name="Oliver B."/>
            <person name="Markow T.A."/>
            <person name="Kaufman T.C."/>
            <person name="Kellis M."/>
            <person name="Gelbart W."/>
            <person name="Iyer V.N."/>
            <person name="Pollard D.A."/>
            <person name="Sackton T.B."/>
            <person name="Larracuente A.M."/>
            <person name="Singh N.D."/>
            <person name="Abad J.P."/>
            <person name="Abt D.N."/>
            <person name="Adryan B."/>
            <person name="Aguade M."/>
            <person name="Akashi H."/>
            <person name="Anderson W.W."/>
            <person name="Aquadro C.F."/>
            <person name="Ardell D.H."/>
            <person name="Arguello R."/>
            <person name="Artieri C.G."/>
            <person name="Barbash D.A."/>
            <person name="Barker D."/>
            <person name="Barsanti P."/>
            <person name="Batterham P."/>
            <person name="Batzoglou S."/>
            <person name="Begun D."/>
            <person name="Bhutkar A."/>
            <person name="Blanco E."/>
            <person name="Bosak S.A."/>
            <person name="Bradley R.K."/>
            <person name="Brand A.D."/>
            <person name="Brent M.R."/>
            <person name="Brooks A.N."/>
            <person name="Brown R.H."/>
            <person name="Butlin R.K."/>
            <person name="Caggese C."/>
            <person name="Calvi B.R."/>
            <person name="Bernardo de Carvalho A."/>
            <person name="Caspi A."/>
            <person name="Castrezana S."/>
            <person name="Celniker S.E."/>
            <person name="Chang J.L."/>
            <person name="Chapple C."/>
            <person name="Chatterji S."/>
            <person name="Chinwalla A."/>
            <person name="Civetta A."/>
            <person name="Clifton S.W."/>
            <person name="Comeron J.M."/>
            <person name="Costello J.C."/>
            <person name="Coyne J.A."/>
            <person name="Daub J."/>
            <person name="David R.G."/>
            <person name="Delcher A.L."/>
            <person name="Delehaunty K."/>
            <person name="Do C.B."/>
            <person name="Ebling H."/>
            <person name="Edwards K."/>
            <person name="Eickbush T."/>
            <person name="Evans J.D."/>
            <person name="Filipski A."/>
            <person name="Findeiss S."/>
            <person name="Freyhult E."/>
            <person name="Fulton L."/>
            <person name="Fulton R."/>
            <person name="Garcia A.C."/>
            <person name="Gardiner A."/>
            <person name="Garfield D.A."/>
            <person name="Garvin B.E."/>
            <person name="Gibson G."/>
            <person name="Gilbert D."/>
            <person name="Gnerre S."/>
            <person name="Godfrey J."/>
            <person name="Good R."/>
            <person name="Gotea V."/>
            <person name="Gravely B."/>
            <person name="Greenberg A.J."/>
            <person name="Griffiths-Jones S."/>
            <person name="Gross S."/>
            <person name="Guigo R."/>
            <person name="Gustafson E.A."/>
            <person name="Haerty W."/>
            <person name="Hahn M.W."/>
            <person name="Halligan D.L."/>
            <person name="Halpern A.L."/>
            <person name="Halter G.M."/>
            <person name="Han M.V."/>
            <person name="Heger A."/>
            <person name="Hillier L."/>
            <person name="Hinrichs A.S."/>
            <person name="Holmes I."/>
            <person name="Hoskins R.A."/>
            <person name="Hubisz M.J."/>
            <person name="Hultmark D."/>
            <person name="Huntley M.A."/>
            <person name="Jaffe D.B."/>
            <person name="Jagadeeshan S."/>
            <person name="Jeck W.R."/>
            <person name="Johnson J."/>
            <person name="Jones C.D."/>
            <person name="Jordan W.C."/>
            <person name="Karpen G.H."/>
            <person name="Kataoka E."/>
            <person name="Keightley P.D."/>
            <person name="Kheradpour P."/>
            <person name="Kirkness E.F."/>
            <person name="Koerich L.B."/>
            <person name="Kristiansen K."/>
            <person name="Kudrna D."/>
            <person name="Kulathinal R.J."/>
            <person name="Kumar S."/>
            <person name="Kwok R."/>
            <person name="Lander E."/>
            <person name="Langley C.H."/>
            <person name="Lapoint R."/>
            <person name="Lazzaro B.P."/>
            <person name="Lee S.J."/>
            <person name="Levesque L."/>
            <person name="Li R."/>
            <person name="Lin C.F."/>
            <person name="Lin M.F."/>
            <person name="Lindblad-Toh K."/>
            <person name="Llopart A."/>
            <person name="Long M."/>
            <person name="Low L."/>
            <person name="Lozovsky E."/>
            <person name="Lu J."/>
            <person name="Luo M."/>
            <person name="Machado C.A."/>
            <person name="Makalowski W."/>
            <person name="Marzo M."/>
            <person name="Matsuda M."/>
            <person name="Matzkin L."/>
            <person name="McAllister B."/>
            <person name="McBride C.S."/>
            <person name="McKernan B."/>
            <person name="McKernan K."/>
            <person name="Mendez-Lago M."/>
            <person name="Minx P."/>
            <person name="Mollenhauer M.U."/>
            <person name="Montooth K."/>
            <person name="Mount S.M."/>
            <person name="Mu X."/>
            <person name="Myers E."/>
            <person name="Negre B."/>
            <person name="Newfeld S."/>
            <person name="Nielsen R."/>
            <person name="Noor M.A."/>
            <person name="O'Grady P."/>
            <person name="Pachter L."/>
            <person name="Papaceit M."/>
            <person name="Parisi M.J."/>
            <person name="Parisi M."/>
            <person name="Parts L."/>
            <person name="Pedersen J.S."/>
            <person name="Pesole G."/>
            <person name="Phillippy A.M."/>
            <person name="Ponting C.P."/>
            <person name="Pop M."/>
            <person name="Porcelli D."/>
            <person name="Powell J.R."/>
            <person name="Prohaska S."/>
            <person name="Pruitt K."/>
            <person name="Puig M."/>
            <person name="Quesneville H."/>
            <person name="Ram K.R."/>
            <person name="Rand D."/>
            <person name="Rasmussen M.D."/>
            <person name="Reed L.K."/>
            <person name="Reenan R."/>
            <person name="Reily A."/>
            <person name="Remington K.A."/>
            <person name="Rieger T.T."/>
            <person name="Ritchie M.G."/>
            <person name="Robin C."/>
            <person name="Rogers Y.H."/>
            <person name="Rohde C."/>
            <person name="Rozas J."/>
            <person name="Rubenfield M.J."/>
            <person name="Ruiz A."/>
            <person name="Russo S."/>
            <person name="Salzberg S.L."/>
            <person name="Sanchez-Gracia A."/>
            <person name="Saranga D.J."/>
            <person name="Sato H."/>
            <person name="Schaeffer S.W."/>
            <person name="Schatz M.C."/>
            <person name="Schlenke T."/>
            <person name="Schwartz R."/>
            <person name="Segarra C."/>
            <person name="Singh R.S."/>
            <person name="Sirot L."/>
            <person name="Sirota M."/>
            <person name="Sisneros N.B."/>
            <person name="Smith C.D."/>
            <person name="Smith T.F."/>
            <person name="Spieth J."/>
            <person name="Stage D.E."/>
            <person name="Stark A."/>
            <person name="Stephan W."/>
            <person name="Strausberg R.L."/>
            <person name="Strempel S."/>
            <person name="Sturgill D."/>
            <person name="Sutton G."/>
            <person name="Sutton G.G."/>
            <person name="Tao W."/>
            <person name="Teichmann S."/>
            <person name="Tobari Y.N."/>
            <person name="Tomimura Y."/>
            <person name="Tsolas J.M."/>
            <person name="Valente V.L."/>
            <person name="Venter E."/>
            <person name="Venter J.C."/>
            <person name="Vicario S."/>
            <person name="Vieira F.G."/>
            <person name="Vilella A.J."/>
            <person name="Villasante A."/>
            <person name="Walenz B."/>
            <person name="Wang J."/>
            <person name="Wasserman M."/>
            <person name="Watts T."/>
            <person name="Wilson D."/>
            <person name="Wilson R.K."/>
            <person name="Wing R.A."/>
            <person name="Wolfner M.F."/>
            <person name="Wong A."/>
            <person name="Wong G.K."/>
            <person name="Wu C.I."/>
            <person name="Wu G."/>
            <person name="Yamamoto D."/>
            <person name="Yang H.P."/>
            <person name="Yang S.P."/>
            <person name="Yorke J.A."/>
            <person name="Yoshida K."/>
            <person name="Zdobnov E."/>
            <person name="Zhang P."/>
            <person name="Zhang Y."/>
            <person name="Zimin A.V."/>
            <person name="Baldwin J."/>
            <person name="Abdouelleil A."/>
            <person name="Abdulkadir J."/>
            <person name="Abebe A."/>
            <person name="Abera B."/>
            <person name="Abreu J."/>
            <person name="Acer S.C."/>
            <person name="Aftuck L."/>
            <person name="Alexander A."/>
            <person name="An P."/>
            <person name="Anderson E."/>
            <person name="Anderson S."/>
            <person name="Arachi H."/>
            <person name="Azer M."/>
            <person name="Bachantsang P."/>
            <person name="Barry A."/>
            <person name="Bayul T."/>
            <person name="Berlin A."/>
            <person name="Bessette D."/>
            <person name="Bloom T."/>
            <person name="Blye J."/>
            <person name="Boguslavskiy L."/>
            <person name="Bonnet C."/>
            <person name="Boukhgalter B."/>
            <person name="Bourzgui I."/>
            <person name="Brown A."/>
            <person name="Cahill P."/>
            <person name="Channer S."/>
            <person name="Cheshatsang Y."/>
            <person name="Chuda L."/>
            <person name="Citroen M."/>
            <person name="Collymore A."/>
            <person name="Cooke P."/>
            <person name="Costello M."/>
            <person name="D'Aco K."/>
            <person name="Daza R."/>
            <person name="De Haan G."/>
            <person name="DeGray S."/>
            <person name="DeMaso C."/>
            <person name="Dhargay N."/>
            <person name="Dooley K."/>
            <person name="Dooley E."/>
            <person name="Doricent M."/>
            <person name="Dorje P."/>
            <person name="Dorjee K."/>
            <person name="Dupes A."/>
            <person name="Elong R."/>
            <person name="Falk J."/>
            <person name="Farina A."/>
            <person name="Faro S."/>
            <person name="Ferguson D."/>
            <person name="Fisher S."/>
            <person name="Foley C.D."/>
            <person name="Franke A."/>
            <person name="Friedrich D."/>
            <person name="Gadbois L."/>
            <person name="Gearin G."/>
            <person name="Gearin C.R."/>
            <person name="Giannoukos G."/>
            <person name="Goode T."/>
            <person name="Graham J."/>
            <person name="Grandbois E."/>
            <person name="Grewal S."/>
            <person name="Gyaltsen K."/>
            <person name="Hafez N."/>
            <person name="Hagos B."/>
            <person name="Hall J."/>
            <person name="Henson C."/>
            <person name="Hollinger A."/>
            <person name="Honan T."/>
            <person name="Huard M.D."/>
            <person name="Hughes L."/>
            <person name="Hurhula B."/>
            <person name="Husby M.E."/>
            <person name="Kamat A."/>
            <person name="Kanga B."/>
            <person name="Kashin S."/>
            <person name="Khazanovich D."/>
            <person name="Kisner P."/>
            <person name="Lance K."/>
            <person name="Lara M."/>
            <person name="Lee W."/>
            <person name="Lennon N."/>
            <person name="Letendre F."/>
            <person name="LeVine R."/>
            <person name="Lipovsky A."/>
            <person name="Liu X."/>
            <person name="Liu J."/>
            <person name="Liu S."/>
            <person name="Lokyitsang T."/>
            <person name="Lokyitsang Y."/>
            <person name="Lubonja R."/>
            <person name="Lui A."/>
            <person name="MacDonald P."/>
            <person name="Magnisalis V."/>
            <person name="Maru K."/>
            <person name="Matthews C."/>
            <person name="McCusker W."/>
            <person name="McDonough S."/>
            <person name="Mehta T."/>
            <person name="Meldrim J."/>
            <person name="Meneus L."/>
            <person name="Mihai O."/>
            <person name="Mihalev A."/>
            <person name="Mihova T."/>
            <person name="Mittelman R."/>
            <person name="Mlenga V."/>
            <person name="Montmayeur A."/>
            <person name="Mulrain L."/>
            <person name="Navidi A."/>
            <person name="Naylor J."/>
            <person name="Negash T."/>
            <person name="Nguyen T."/>
            <person name="Nguyen N."/>
            <person name="Nicol R."/>
            <person name="Norbu C."/>
            <person name="Norbu N."/>
            <person name="Novod N."/>
            <person name="O'Neill B."/>
            <person name="Osman S."/>
            <person name="Markiewicz E."/>
            <person name="Oyono O.L."/>
            <person name="Patti C."/>
            <person name="Phunkhang P."/>
            <person name="Pierre F."/>
            <person name="Priest M."/>
            <person name="Raghuraman S."/>
            <person name="Rege F."/>
            <person name="Reyes R."/>
            <person name="Rise C."/>
            <person name="Rogov P."/>
            <person name="Ross K."/>
            <person name="Ryan E."/>
            <person name="Settipalli S."/>
            <person name="Shea T."/>
            <person name="Sherpa N."/>
            <person name="Shi L."/>
            <person name="Shih D."/>
            <person name="Sparrow T."/>
            <person name="Spaulding J."/>
            <person name="Stalker J."/>
            <person name="Stange-Thomann N."/>
            <person name="Stavropoulos S."/>
            <person name="Stone C."/>
            <person name="Strader C."/>
            <person name="Tesfaye S."/>
            <person name="Thomson T."/>
            <person name="Thoulutsang Y."/>
            <person name="Thoulutsang D."/>
            <person name="Topham K."/>
            <person name="Topping I."/>
            <person name="Tsamla T."/>
            <person name="Vassiliev H."/>
            <person name="Vo A."/>
            <person name="Wangchuk T."/>
            <person name="Wangdi T."/>
            <person name="Weiand M."/>
            <person name="Wilkinson J."/>
            <person name="Wilson A."/>
            <person name="Yadav S."/>
            <person name="Young G."/>
            <person name="Yu Q."/>
            <person name="Zembek L."/>
            <person name="Zhong D."/>
            <person name="Zimmer A."/>
            <person name="Zwirko Z."/>
            <person name="Jaffe D.B."/>
            <person name="Alvarez P."/>
            <person name="Brockman W."/>
            <person name="Butler J."/>
            <person name="Chin C."/>
            <person name="Gnerre S."/>
            <person name="Grabherr M."/>
            <person name="Kleber M."/>
            <person name="Mauceli E."/>
            <person name="MacCallum I."/>
        </authorList>
    </citation>
    <scope>NUCLEOTIDE SEQUENCE [LARGE SCALE GENOMIC DNA]</scope>
    <source>
        <strain evidence="9">Tucson 15081-1352.22</strain>
    </source>
</reference>
<dbReference type="GO" id="GO:0004252">
    <property type="term" value="F:serine-type endopeptidase activity"/>
    <property type="evidence" value="ECO:0007669"/>
    <property type="project" value="InterPro"/>
</dbReference>
<keyword evidence="1" id="KW-0645">Protease</keyword>
<gene>
    <name evidence="8" type="primary">Dmoj\GI26722</name>
    <name evidence="8" type="ORF">Dmoj_GI26722</name>
</gene>
<keyword evidence="5" id="KW-1015">Disulfide bond</keyword>
<dbReference type="PROSITE" id="PS50240">
    <property type="entry name" value="TRYPSIN_DOM"/>
    <property type="match status" value="1"/>
</dbReference>
<dbReference type="EMBL" id="CH933807">
    <property type="protein sequence ID" value="KRG03613.1"/>
    <property type="molecule type" value="Genomic_DNA"/>
</dbReference>